<dbReference type="PANTHER" id="PTHR11365:SF23">
    <property type="entry name" value="HYPOTHETICAL 5-OXOPROLINASE (EUROFUNG)-RELATED"/>
    <property type="match status" value="1"/>
</dbReference>
<dbReference type="InterPro" id="IPR002821">
    <property type="entry name" value="Hydantoinase_A"/>
</dbReference>
<comment type="caution">
    <text evidence="5">The sequence shown here is derived from an EMBL/GenBank/DDBJ whole genome shotgun (WGS) entry which is preliminary data.</text>
</comment>
<feature type="domain" description="Hydantoinase A/oxoprolinase" evidence="2">
    <location>
        <begin position="201"/>
        <end position="493"/>
    </location>
</feature>
<dbReference type="Proteomes" id="UP000318509">
    <property type="component" value="Unassembled WGS sequence"/>
</dbReference>
<evidence type="ECO:0000256" key="1">
    <source>
        <dbReference type="SAM" id="MobiDB-lite"/>
    </source>
</evidence>
<dbReference type="Pfam" id="PF19278">
    <property type="entry name" value="Hydant_A_C"/>
    <property type="match status" value="1"/>
</dbReference>
<proteinExistence type="predicted"/>
<dbReference type="SUPFAM" id="SSF53067">
    <property type="entry name" value="Actin-like ATPase domain"/>
    <property type="match status" value="1"/>
</dbReference>
<dbReference type="InterPro" id="IPR008040">
    <property type="entry name" value="Hydant_A_N"/>
</dbReference>
<dbReference type="GO" id="GO:0006749">
    <property type="term" value="P:glutathione metabolic process"/>
    <property type="evidence" value="ECO:0007669"/>
    <property type="project" value="TreeGrafter"/>
</dbReference>
<dbReference type="GO" id="GO:0005829">
    <property type="term" value="C:cytosol"/>
    <property type="evidence" value="ECO:0007669"/>
    <property type="project" value="TreeGrafter"/>
</dbReference>
<accession>A0A537JVY1</accession>
<reference evidence="5 6" key="1">
    <citation type="journal article" date="2019" name="Nat. Microbiol.">
        <title>Mediterranean grassland soil C-N compound turnover is dependent on rainfall and depth, and is mediated by genomically divergent microorganisms.</title>
        <authorList>
            <person name="Diamond S."/>
            <person name="Andeer P.F."/>
            <person name="Li Z."/>
            <person name="Crits-Christoph A."/>
            <person name="Burstein D."/>
            <person name="Anantharaman K."/>
            <person name="Lane K.R."/>
            <person name="Thomas B.C."/>
            <person name="Pan C."/>
            <person name="Northen T.R."/>
            <person name="Banfield J.F."/>
        </authorList>
    </citation>
    <scope>NUCLEOTIDE SEQUENCE [LARGE SCALE GENOMIC DNA]</scope>
    <source>
        <strain evidence="5">NP_3</strain>
    </source>
</reference>
<feature type="domain" description="Acetophenone carboxylase-like C-terminal" evidence="4">
    <location>
        <begin position="514"/>
        <end position="683"/>
    </location>
</feature>
<dbReference type="EMBL" id="VBAK01000157">
    <property type="protein sequence ID" value="TMI87452.1"/>
    <property type="molecule type" value="Genomic_DNA"/>
</dbReference>
<organism evidence="5 6">
    <name type="scientific">Candidatus Segetimicrobium genomatis</name>
    <dbReference type="NCBI Taxonomy" id="2569760"/>
    <lineage>
        <taxon>Bacteria</taxon>
        <taxon>Bacillati</taxon>
        <taxon>Candidatus Sysuimicrobiota</taxon>
        <taxon>Candidatus Sysuimicrobiia</taxon>
        <taxon>Candidatus Sysuimicrobiales</taxon>
        <taxon>Candidatus Segetimicrobiaceae</taxon>
        <taxon>Candidatus Segetimicrobium</taxon>
    </lineage>
</organism>
<evidence type="ECO:0000259" key="3">
    <source>
        <dbReference type="Pfam" id="PF05378"/>
    </source>
</evidence>
<gene>
    <name evidence="5" type="ORF">E6H00_15565</name>
</gene>
<dbReference type="InterPro" id="IPR049517">
    <property type="entry name" value="ACX-like_C"/>
</dbReference>
<sequence>MRMGIDIGGTFTDLVLVDDRSGRVIIEKSLTTYPDPSEGVMAVVAQAMAHAGASLADVDVLVHGTTLAINTLIERTGSRTALFATRGHRDAIEIRREQRYDMYDVLLEAPEPLAPRHLRFDIEERMTADGQVALPLDREQVARLLRRLEERGVEALAVCLLHSYRNPAHELAVADIAKDAAPALRVSLSSQVAPEIKEYERASTTVCNAYVQERMDRYLDRLERELSRAGFRGAFYLMQSTGGLLGTTIARRFPVRVLESGPAGGALAAANAGRLARRHRLLSFDMGGTTAKLAVINDGEPLVAPGFEVARVYRFARGSGLPVRIPVIEMIEIGAGGGSIARVDQLGLVRVGPESAGAHPGPACYGRGGVLPTVTDADLLLGYLDPAYFLGGQMPLDPHLARRAVTDHIARPLGLDATQAAWGIHRIVNENMANAAHVHLIERGADRRAYALFAFGGAGPVHAYGVASLLEGPSVIVPPSAGVASAVGFLTAPPAFEFVRGWYSRLGEVDWARVNEALDGMEAQGRALIAGAGVAGDAAHVQRACDVRYEGQGSEVTVAVPGGALSARRADDIRSAFEERYRTLYGRTVPELGLEVVNWRVAVRGPRPALRDSGAAADGTGPRHARKGSRPAYFGGAHGLLDTPVFDRYRLAPGVTVEGPAIIEERESTIVIGPGGQAWVDEFLSVVVDLPVPRGSGQPGAPGEGAPR</sequence>
<dbReference type="Pfam" id="PF05378">
    <property type="entry name" value="Hydant_A_N"/>
    <property type="match status" value="1"/>
</dbReference>
<evidence type="ECO:0000313" key="6">
    <source>
        <dbReference type="Proteomes" id="UP000318509"/>
    </source>
</evidence>
<protein>
    <submittedName>
        <fullName evidence="5">Hydantoinase/oxoprolinase family protein</fullName>
    </submittedName>
</protein>
<feature type="region of interest" description="Disordered" evidence="1">
    <location>
        <begin position="610"/>
        <end position="630"/>
    </location>
</feature>
<evidence type="ECO:0000259" key="2">
    <source>
        <dbReference type="Pfam" id="PF01968"/>
    </source>
</evidence>
<dbReference type="Pfam" id="PF01968">
    <property type="entry name" value="Hydantoinase_A"/>
    <property type="match status" value="1"/>
</dbReference>
<name>A0A537JVY1_9BACT</name>
<evidence type="ECO:0000259" key="4">
    <source>
        <dbReference type="Pfam" id="PF19278"/>
    </source>
</evidence>
<dbReference type="GO" id="GO:0017168">
    <property type="term" value="F:5-oxoprolinase (ATP-hydrolyzing) activity"/>
    <property type="evidence" value="ECO:0007669"/>
    <property type="project" value="TreeGrafter"/>
</dbReference>
<dbReference type="InterPro" id="IPR045079">
    <property type="entry name" value="Oxoprolinase-like"/>
</dbReference>
<evidence type="ECO:0000313" key="5">
    <source>
        <dbReference type="EMBL" id="TMI87452.1"/>
    </source>
</evidence>
<dbReference type="AlphaFoldDB" id="A0A537JVY1"/>
<dbReference type="InterPro" id="IPR043129">
    <property type="entry name" value="ATPase_NBD"/>
</dbReference>
<dbReference type="PANTHER" id="PTHR11365">
    <property type="entry name" value="5-OXOPROLINASE RELATED"/>
    <property type="match status" value="1"/>
</dbReference>
<feature type="domain" description="Hydantoinase/oxoprolinase N-terminal" evidence="3">
    <location>
        <begin position="2"/>
        <end position="179"/>
    </location>
</feature>
<dbReference type="Gene3D" id="3.30.420.40">
    <property type="match status" value="1"/>
</dbReference>